<name>A0ABS5Y5M3_9CYAN</name>
<accession>A0ABS5Y5M3</accession>
<reference evidence="2 3" key="1">
    <citation type="journal article" date="2021" name="Mar. Drugs">
        <title>Genome Reduction and Secondary Metabolism of the Marine Sponge-Associated Cyanobacterium Leptothoe.</title>
        <authorList>
            <person name="Konstantinou D."/>
            <person name="Popin R.V."/>
            <person name="Fewer D.P."/>
            <person name="Sivonen K."/>
            <person name="Gkelis S."/>
        </authorList>
    </citation>
    <scope>NUCLEOTIDE SEQUENCE [LARGE SCALE GENOMIC DNA]</scope>
    <source>
        <strain evidence="2 3">TAU-MAC 1615</strain>
    </source>
</reference>
<dbReference type="Pfam" id="PF00534">
    <property type="entry name" value="Glycos_transf_1"/>
    <property type="match status" value="1"/>
</dbReference>
<dbReference type="Proteomes" id="UP001196661">
    <property type="component" value="Unassembled WGS sequence"/>
</dbReference>
<dbReference type="InterPro" id="IPR001296">
    <property type="entry name" value="Glyco_trans_1"/>
</dbReference>
<gene>
    <name evidence="2" type="ORF">IXB28_13070</name>
</gene>
<evidence type="ECO:0000313" key="2">
    <source>
        <dbReference type="EMBL" id="MBT9313143.1"/>
    </source>
</evidence>
<organism evidence="2 3">
    <name type="scientific">Leptothoe kymatousa TAU-MAC 1615</name>
    <dbReference type="NCBI Taxonomy" id="2364775"/>
    <lineage>
        <taxon>Bacteria</taxon>
        <taxon>Bacillati</taxon>
        <taxon>Cyanobacteriota</taxon>
        <taxon>Cyanophyceae</taxon>
        <taxon>Nodosilineales</taxon>
        <taxon>Cymatolegaceae</taxon>
        <taxon>Leptothoe</taxon>
        <taxon>Leptothoe kymatousa</taxon>
    </lineage>
</organism>
<evidence type="ECO:0000313" key="3">
    <source>
        <dbReference type="Proteomes" id="UP001196661"/>
    </source>
</evidence>
<dbReference type="RefSeq" id="WP_215619027.1">
    <property type="nucleotide sequence ID" value="NZ_JADOER010000011.1"/>
</dbReference>
<comment type="caution">
    <text evidence="2">The sequence shown here is derived from an EMBL/GenBank/DDBJ whole genome shotgun (WGS) entry which is preliminary data.</text>
</comment>
<sequence length="330" mass="37958">MRKLYFLLPGTTRSFYCGGLFAELNTLALAQQVCDAAVVTYRQREDDHLFLEDVLQEPELSRYIFVVSWGFDVPKLLKKLSGCHVIYHAHSSGYGFSLPPQVPILSVSRNTMGYWGARSQNSLLYWLPNQLPATVQNQNLERDIDILVQARKSSEYVSQQLVPALQKRFNVVVIDSFVDDLMALFNRAKIYLYDSAEYWTQYRLTEGFGLPPMEALACGCQVFSSVNHALSDFLDPGENCYKIAGYATGYDVQRIANVLAHWQPSNLSDSFFAPYREAQLVPRLGSILEELNQFFDYCQQHPADIPSLTRQRRLYLFYKRVRSKLEKIRK</sequence>
<dbReference type="SUPFAM" id="SSF53756">
    <property type="entry name" value="UDP-Glycosyltransferase/glycogen phosphorylase"/>
    <property type="match status" value="1"/>
</dbReference>
<dbReference type="EMBL" id="JADOER010000011">
    <property type="protein sequence ID" value="MBT9313143.1"/>
    <property type="molecule type" value="Genomic_DNA"/>
</dbReference>
<keyword evidence="3" id="KW-1185">Reference proteome</keyword>
<proteinExistence type="predicted"/>
<evidence type="ECO:0000259" key="1">
    <source>
        <dbReference type="Pfam" id="PF00534"/>
    </source>
</evidence>
<dbReference type="Gene3D" id="3.40.50.2000">
    <property type="entry name" value="Glycogen Phosphorylase B"/>
    <property type="match status" value="1"/>
</dbReference>
<protein>
    <submittedName>
        <fullName evidence="2">Glycosyltransferase</fullName>
    </submittedName>
</protein>
<feature type="domain" description="Glycosyl transferase family 1" evidence="1">
    <location>
        <begin position="177"/>
        <end position="242"/>
    </location>
</feature>